<dbReference type="GO" id="GO:0009986">
    <property type="term" value="C:cell surface"/>
    <property type="evidence" value="ECO:0007669"/>
    <property type="project" value="TreeGrafter"/>
</dbReference>
<keyword evidence="25" id="KW-0325">Glycoprotein</keyword>
<evidence type="ECO:0000256" key="20">
    <source>
        <dbReference type="ARBA" id="ARBA00023055"/>
    </source>
</evidence>
<keyword evidence="23" id="KW-1015">Disulfide bond</keyword>
<keyword evidence="18 32" id="KW-1133">Transmembrane helix</keyword>
<comment type="catalytic activity">
    <reaction evidence="1">
        <text>(9Z,12Z)-octadecadienoate(out) = (9Z,12Z)-octadecadienoate(in)</text>
        <dbReference type="Rhea" id="RHEA:45264"/>
        <dbReference type="ChEBI" id="CHEBI:30245"/>
    </reaction>
    <physiologicalReaction direction="left-to-right" evidence="1">
        <dbReference type="Rhea" id="RHEA:45265"/>
    </physiologicalReaction>
</comment>
<evidence type="ECO:0000256" key="12">
    <source>
        <dbReference type="ARBA" id="ARBA00022448"/>
    </source>
</evidence>
<evidence type="ECO:0000256" key="29">
    <source>
        <dbReference type="ARBA" id="ARBA00031821"/>
    </source>
</evidence>
<evidence type="ECO:0000256" key="25">
    <source>
        <dbReference type="ARBA" id="ARBA00023180"/>
    </source>
</evidence>
<keyword evidence="20" id="KW-0445">Lipid transport</keyword>
<reference evidence="33 34" key="1">
    <citation type="journal article" date="2019" name="Sci. Data">
        <title>Hybrid genome assembly and annotation of Danionella translucida.</title>
        <authorList>
            <person name="Kadobianskyi M."/>
            <person name="Schulze L."/>
            <person name="Schuelke M."/>
            <person name="Judkewitz B."/>
        </authorList>
    </citation>
    <scope>NUCLEOTIDE SEQUENCE [LARGE SCALE GENOMIC DNA]</scope>
    <source>
        <strain evidence="33 34">Bolton</strain>
    </source>
</reference>
<evidence type="ECO:0000256" key="32">
    <source>
        <dbReference type="SAM" id="Phobius"/>
    </source>
</evidence>
<evidence type="ECO:0000313" key="34">
    <source>
        <dbReference type="Proteomes" id="UP000316079"/>
    </source>
</evidence>
<evidence type="ECO:0000256" key="26">
    <source>
        <dbReference type="ARBA" id="ARBA00023288"/>
    </source>
</evidence>
<evidence type="ECO:0000256" key="6">
    <source>
        <dbReference type="ARBA" id="ARBA00004221"/>
    </source>
</evidence>
<comment type="similarity">
    <text evidence="10">Belongs to the CD36 family.</text>
</comment>
<keyword evidence="22" id="KW-0564">Palmitate</keyword>
<comment type="catalytic activity">
    <reaction evidence="4">
        <text>tetradecanoate(out) = tetradecanoate(in)</text>
        <dbReference type="Rhea" id="RHEA:45252"/>
        <dbReference type="ChEBI" id="CHEBI:30807"/>
    </reaction>
    <physiologicalReaction direction="left-to-right" evidence="4">
        <dbReference type="Rhea" id="RHEA:45253"/>
    </physiologicalReaction>
</comment>
<keyword evidence="24" id="KW-0675">Receptor</keyword>
<evidence type="ECO:0000256" key="2">
    <source>
        <dbReference type="ARBA" id="ARBA00000626"/>
    </source>
</evidence>
<evidence type="ECO:0000256" key="23">
    <source>
        <dbReference type="ARBA" id="ARBA00023157"/>
    </source>
</evidence>
<name>A0A553RCV0_9TELE</name>
<evidence type="ECO:0000256" key="11">
    <source>
        <dbReference type="ARBA" id="ARBA00020772"/>
    </source>
</evidence>
<comment type="catalytic activity">
    <reaction evidence="5">
        <text>butanoate(out) = butanoate(in)</text>
        <dbReference type="Rhea" id="RHEA:45248"/>
        <dbReference type="ChEBI" id="CHEBI:17968"/>
    </reaction>
    <physiologicalReaction direction="left-to-right" evidence="5">
        <dbReference type="Rhea" id="RHEA:45249"/>
    </physiologicalReaction>
</comment>
<dbReference type="GO" id="GO:0019915">
    <property type="term" value="P:lipid storage"/>
    <property type="evidence" value="ECO:0007669"/>
    <property type="project" value="TreeGrafter"/>
</dbReference>
<keyword evidence="26" id="KW-0449">Lipoprotein</keyword>
<proteinExistence type="inferred from homology"/>
<evidence type="ECO:0000256" key="17">
    <source>
        <dbReference type="ARBA" id="ARBA00022889"/>
    </source>
</evidence>
<evidence type="ECO:0000256" key="10">
    <source>
        <dbReference type="ARBA" id="ARBA00010532"/>
    </source>
</evidence>
<dbReference type="PRINTS" id="PR01610">
    <property type="entry name" value="CD36ANTIGEN"/>
</dbReference>
<keyword evidence="12" id="KW-0813">Transport</keyword>
<dbReference type="GO" id="GO:0042953">
    <property type="term" value="P:lipoprotein transport"/>
    <property type="evidence" value="ECO:0007669"/>
    <property type="project" value="TreeGrafter"/>
</dbReference>
<evidence type="ECO:0000256" key="5">
    <source>
        <dbReference type="ARBA" id="ARBA00001892"/>
    </source>
</evidence>
<evidence type="ECO:0000256" key="27">
    <source>
        <dbReference type="ARBA" id="ARBA00023949"/>
    </source>
</evidence>
<evidence type="ECO:0000256" key="9">
    <source>
        <dbReference type="ARBA" id="ARBA00004651"/>
    </source>
</evidence>
<evidence type="ECO:0000256" key="14">
    <source>
        <dbReference type="ARBA" id="ARBA00022499"/>
    </source>
</evidence>
<evidence type="ECO:0000256" key="30">
    <source>
        <dbReference type="ARBA" id="ARBA00032188"/>
    </source>
</evidence>
<dbReference type="GO" id="GO:0030169">
    <property type="term" value="F:low-density lipoprotein particle binding"/>
    <property type="evidence" value="ECO:0007669"/>
    <property type="project" value="TreeGrafter"/>
</dbReference>
<keyword evidence="15 32" id="KW-0812">Transmembrane</keyword>
<comment type="caution">
    <text evidence="33">The sequence shown here is derived from an EMBL/GenBank/DDBJ whole genome shotgun (WGS) entry which is preliminary data.</text>
</comment>
<evidence type="ECO:0000256" key="28">
    <source>
        <dbReference type="ARBA" id="ARBA00029966"/>
    </source>
</evidence>
<dbReference type="PANTHER" id="PTHR11923:SF12">
    <property type="entry name" value="PLATELET GLYCOPROTEIN 4"/>
    <property type="match status" value="1"/>
</dbReference>
<dbReference type="GO" id="GO:0005041">
    <property type="term" value="F:low-density lipoprotein particle receptor activity"/>
    <property type="evidence" value="ECO:0007669"/>
    <property type="project" value="TreeGrafter"/>
</dbReference>
<dbReference type="GO" id="GO:0034383">
    <property type="term" value="P:low-density lipoprotein particle clearance"/>
    <property type="evidence" value="ECO:0007669"/>
    <property type="project" value="TreeGrafter"/>
</dbReference>
<evidence type="ECO:0000256" key="19">
    <source>
        <dbReference type="ARBA" id="ARBA00023034"/>
    </source>
</evidence>
<feature type="transmembrane region" description="Helical" evidence="32">
    <location>
        <begin position="249"/>
        <end position="270"/>
    </location>
</feature>
<protein>
    <recommendedName>
        <fullName evidence="11">Platelet glycoprotein 4</fullName>
    </recommendedName>
    <alternativeName>
        <fullName evidence="31">Glycoprotein IIIb</fullName>
    </alternativeName>
    <alternativeName>
        <fullName evidence="29">PAS IV</fullName>
    </alternativeName>
    <alternativeName>
        <fullName evidence="30">PAS-4</fullName>
    </alternativeName>
    <alternativeName>
        <fullName evidence="28">Platelet glycoprotein IV</fullName>
    </alternativeName>
</protein>
<evidence type="ECO:0000313" key="33">
    <source>
        <dbReference type="EMBL" id="TRZ00019.1"/>
    </source>
</evidence>
<keyword evidence="19" id="KW-0333">Golgi apparatus</keyword>
<keyword evidence="16" id="KW-0832">Ubl conjugation</keyword>
<dbReference type="GO" id="GO:0007155">
    <property type="term" value="P:cell adhesion"/>
    <property type="evidence" value="ECO:0007669"/>
    <property type="project" value="UniProtKB-KW"/>
</dbReference>
<evidence type="ECO:0000256" key="1">
    <source>
        <dbReference type="ARBA" id="ARBA00000542"/>
    </source>
</evidence>
<comment type="subcellular location">
    <subcellularLocation>
        <location evidence="6">Apical cell membrane</location>
    </subcellularLocation>
    <subcellularLocation>
        <location evidence="9">Cell membrane</location>
        <topology evidence="9">Multi-pass membrane protein</topology>
    </subcellularLocation>
    <subcellularLocation>
        <location evidence="8">Golgi apparatus</location>
    </subcellularLocation>
    <subcellularLocation>
        <location evidence="7">Membrane raft</location>
    </subcellularLocation>
</comment>
<evidence type="ECO:0000256" key="15">
    <source>
        <dbReference type="ARBA" id="ARBA00022692"/>
    </source>
</evidence>
<evidence type="ECO:0000256" key="21">
    <source>
        <dbReference type="ARBA" id="ARBA00023136"/>
    </source>
</evidence>
<dbReference type="GO" id="GO:0044539">
    <property type="term" value="P:long-chain fatty acid import into cell"/>
    <property type="evidence" value="ECO:0007669"/>
    <property type="project" value="TreeGrafter"/>
</dbReference>
<evidence type="ECO:0000256" key="13">
    <source>
        <dbReference type="ARBA" id="ARBA00022475"/>
    </source>
</evidence>
<evidence type="ECO:0000256" key="31">
    <source>
        <dbReference type="ARBA" id="ARBA00032780"/>
    </source>
</evidence>
<evidence type="ECO:0000256" key="18">
    <source>
        <dbReference type="ARBA" id="ARBA00022989"/>
    </source>
</evidence>
<comment type="catalytic activity">
    <reaction evidence="27">
        <text>tetracosanoate(out) = tetracosanoate(in)</text>
        <dbReference type="Rhea" id="RHEA:45260"/>
        <dbReference type="ChEBI" id="CHEBI:31014"/>
    </reaction>
    <physiologicalReaction direction="left-to-right" evidence="27">
        <dbReference type="Rhea" id="RHEA:45261"/>
    </physiologicalReaction>
</comment>
<evidence type="ECO:0000256" key="16">
    <source>
        <dbReference type="ARBA" id="ARBA00022843"/>
    </source>
</evidence>
<evidence type="ECO:0000256" key="8">
    <source>
        <dbReference type="ARBA" id="ARBA00004555"/>
    </source>
</evidence>
<dbReference type="AlphaFoldDB" id="A0A553RCV0"/>
<dbReference type="EMBL" id="SRMA01024846">
    <property type="protein sequence ID" value="TRZ00019.1"/>
    <property type="molecule type" value="Genomic_DNA"/>
</dbReference>
<dbReference type="InterPro" id="IPR002159">
    <property type="entry name" value="CD36_fam"/>
</dbReference>
<keyword evidence="14" id="KW-1017">Isopeptide bond</keyword>
<dbReference type="GO" id="GO:0016324">
    <property type="term" value="C:apical plasma membrane"/>
    <property type="evidence" value="ECO:0007669"/>
    <property type="project" value="UniProtKB-SubCell"/>
</dbReference>
<keyword evidence="13" id="KW-1003">Cell membrane</keyword>
<keyword evidence="34" id="KW-1185">Reference proteome</keyword>
<keyword evidence="17" id="KW-0130">Cell adhesion</keyword>
<dbReference type="Proteomes" id="UP000316079">
    <property type="component" value="Unassembled WGS sequence"/>
</dbReference>
<dbReference type="PRINTS" id="PR01609">
    <property type="entry name" value="CD36FAMILY"/>
</dbReference>
<evidence type="ECO:0000256" key="22">
    <source>
        <dbReference type="ARBA" id="ARBA00023139"/>
    </source>
</evidence>
<dbReference type="GO" id="GO:0005794">
    <property type="term" value="C:Golgi apparatus"/>
    <property type="evidence" value="ECO:0007669"/>
    <property type="project" value="UniProtKB-SubCell"/>
</dbReference>
<comment type="catalytic activity">
    <reaction evidence="2">
        <text>(9Z)-octadecenoate(out) = (9Z)-octadecenoate(in)</text>
        <dbReference type="Rhea" id="RHEA:33655"/>
        <dbReference type="ChEBI" id="CHEBI:30823"/>
    </reaction>
    <physiologicalReaction direction="left-to-right" evidence="2">
        <dbReference type="Rhea" id="RHEA:33656"/>
    </physiologicalReaction>
</comment>
<evidence type="ECO:0000256" key="24">
    <source>
        <dbReference type="ARBA" id="ARBA00023170"/>
    </source>
</evidence>
<gene>
    <name evidence="33" type="ORF">DNTS_033216</name>
</gene>
<dbReference type="STRING" id="623744.A0A553RCV0"/>
<dbReference type="GO" id="GO:0005901">
    <property type="term" value="C:caveola"/>
    <property type="evidence" value="ECO:0007669"/>
    <property type="project" value="TreeGrafter"/>
</dbReference>
<evidence type="ECO:0000256" key="3">
    <source>
        <dbReference type="ARBA" id="ARBA00000934"/>
    </source>
</evidence>
<dbReference type="GO" id="GO:0006898">
    <property type="term" value="P:receptor-mediated endocytosis"/>
    <property type="evidence" value="ECO:0007669"/>
    <property type="project" value="TreeGrafter"/>
</dbReference>
<dbReference type="GO" id="GO:0005044">
    <property type="term" value="F:scavenger receptor activity"/>
    <property type="evidence" value="ECO:0007669"/>
    <property type="project" value="TreeGrafter"/>
</dbReference>
<dbReference type="GO" id="GO:0150094">
    <property type="term" value="P:amyloid-beta clearance by cellular catabolic process"/>
    <property type="evidence" value="ECO:0007669"/>
    <property type="project" value="TreeGrafter"/>
</dbReference>
<evidence type="ECO:0000256" key="4">
    <source>
        <dbReference type="ARBA" id="ARBA00000996"/>
    </source>
</evidence>
<dbReference type="Pfam" id="PF01130">
    <property type="entry name" value="CD36"/>
    <property type="match status" value="1"/>
</dbReference>
<comment type="catalytic activity">
    <reaction evidence="3">
        <text>hexadecanoate(out) = hexadecanoate(in)</text>
        <dbReference type="Rhea" id="RHEA:45256"/>
        <dbReference type="ChEBI" id="CHEBI:7896"/>
    </reaction>
    <physiologicalReaction direction="left-to-right" evidence="3">
        <dbReference type="Rhea" id="RHEA:45257"/>
    </physiologicalReaction>
</comment>
<dbReference type="PANTHER" id="PTHR11923">
    <property type="entry name" value="SCAVENGER RECEPTOR CLASS B TYPE-1 SR-B1"/>
    <property type="match status" value="1"/>
</dbReference>
<evidence type="ECO:0000256" key="7">
    <source>
        <dbReference type="ARBA" id="ARBA00004285"/>
    </source>
</evidence>
<keyword evidence="21 32" id="KW-0472">Membrane</keyword>
<accession>A0A553RCV0</accession>
<dbReference type="OrthoDB" id="195015at2759"/>
<dbReference type="InterPro" id="IPR005428">
    <property type="entry name" value="CD36/SCARB1/SNMP1"/>
</dbReference>
<organism evidence="33 34">
    <name type="scientific">Danionella cerebrum</name>
    <dbReference type="NCBI Taxonomy" id="2873325"/>
    <lineage>
        <taxon>Eukaryota</taxon>
        <taxon>Metazoa</taxon>
        <taxon>Chordata</taxon>
        <taxon>Craniata</taxon>
        <taxon>Vertebrata</taxon>
        <taxon>Euteleostomi</taxon>
        <taxon>Actinopterygii</taxon>
        <taxon>Neopterygii</taxon>
        <taxon>Teleostei</taxon>
        <taxon>Ostariophysi</taxon>
        <taxon>Cypriniformes</taxon>
        <taxon>Danionidae</taxon>
        <taxon>Danioninae</taxon>
        <taxon>Danionella</taxon>
    </lineage>
</organism>
<sequence length="279" mass="30960">MFLVNQEVDHLPVSPTPDSILQEEAVSGSVSLMKELKLLVDGKLDREPCRPQESSLHALLPIANRRFPPSLSSQLLWSISAEFNATVDLKGIDVYRFTLPDNALAAPVSNPDNQCYCTNQVITKNCTVAGVLDISSCRGFPVYISLPHFLHANTDLQQGVVGLNPNQEEHNIFLDVEPITGFTLRFSKRLQLNMVYGPSEDILILNQIRKLTFMPLLWLNETAVLDDETADMFKKELISQIDLLEGFQIGLLVIGSAIFVGCIIGLIVVCSKPDKPRMV</sequence>